<dbReference type="FunFam" id="3.30.160.40:FF:000001">
    <property type="entry name" value="Porphobilinogen deaminase"/>
    <property type="match status" value="1"/>
</dbReference>
<comment type="miscellaneous">
    <text evidence="8">The porphobilinogen subunits are added to the dipyrromethane group.</text>
</comment>
<dbReference type="Gene3D" id="3.30.160.40">
    <property type="entry name" value="Porphobilinogen deaminase, C-terminal domain"/>
    <property type="match status" value="1"/>
</dbReference>
<dbReference type="Pfam" id="PF03900">
    <property type="entry name" value="Porphobil_deamC"/>
    <property type="match status" value="1"/>
</dbReference>
<organism evidence="11">
    <name type="scientific">Desulfacinum infernum</name>
    <dbReference type="NCBI Taxonomy" id="35837"/>
    <lineage>
        <taxon>Bacteria</taxon>
        <taxon>Pseudomonadati</taxon>
        <taxon>Thermodesulfobacteriota</taxon>
        <taxon>Syntrophobacteria</taxon>
        <taxon>Syntrophobacterales</taxon>
        <taxon>Syntrophobacteraceae</taxon>
        <taxon>Desulfacinum</taxon>
    </lineage>
</organism>
<dbReference type="AlphaFoldDB" id="A0A832EBS8"/>
<comment type="pathway">
    <text evidence="2">Porphyrin-containing compound metabolism; protoporphyrin-IX biosynthesis; coproporphyrinogen-III from 5-aminolevulinate: step 2/4.</text>
</comment>
<comment type="catalytic activity">
    <reaction evidence="7 8">
        <text>4 porphobilinogen + H2O = hydroxymethylbilane + 4 NH4(+)</text>
        <dbReference type="Rhea" id="RHEA:13185"/>
        <dbReference type="ChEBI" id="CHEBI:15377"/>
        <dbReference type="ChEBI" id="CHEBI:28938"/>
        <dbReference type="ChEBI" id="CHEBI:57845"/>
        <dbReference type="ChEBI" id="CHEBI:58126"/>
        <dbReference type="EC" id="2.5.1.61"/>
    </reaction>
</comment>
<dbReference type="FunFam" id="3.40.190.10:FF:000005">
    <property type="entry name" value="Porphobilinogen deaminase"/>
    <property type="match status" value="1"/>
</dbReference>
<dbReference type="PRINTS" id="PR00151">
    <property type="entry name" value="PORPHBDMNASE"/>
</dbReference>
<keyword evidence="5 8" id="KW-0808">Transferase</keyword>
<evidence type="ECO:0000256" key="7">
    <source>
        <dbReference type="ARBA" id="ARBA00048169"/>
    </source>
</evidence>
<dbReference type="Gene3D" id="3.40.190.10">
    <property type="entry name" value="Periplasmic binding protein-like II"/>
    <property type="match status" value="2"/>
</dbReference>
<comment type="function">
    <text evidence="1 8">Tetrapolymerization of the monopyrrole PBG into the hydroxymethylbilane pre-uroporphyrinogen in several discrete steps.</text>
</comment>
<dbReference type="InterPro" id="IPR022418">
    <property type="entry name" value="Porphobilinogen_deaminase_C"/>
</dbReference>
<dbReference type="CDD" id="cd13646">
    <property type="entry name" value="PBP2_EcHMBS_like"/>
    <property type="match status" value="1"/>
</dbReference>
<accession>A0A832EBS8</accession>
<dbReference type="GO" id="GO:0005737">
    <property type="term" value="C:cytoplasm"/>
    <property type="evidence" value="ECO:0007669"/>
    <property type="project" value="UniProtKB-UniRule"/>
</dbReference>
<dbReference type="EC" id="2.5.1.61" evidence="8"/>
<feature type="domain" description="Porphobilinogen deaminase C-terminal" evidence="10">
    <location>
        <begin position="224"/>
        <end position="294"/>
    </location>
</feature>
<dbReference type="PIRSF" id="PIRSF001438">
    <property type="entry name" value="4pyrrol_synth_OHMeBilane_synth"/>
    <property type="match status" value="1"/>
</dbReference>
<dbReference type="PANTHER" id="PTHR11557:SF0">
    <property type="entry name" value="PORPHOBILINOGEN DEAMINASE"/>
    <property type="match status" value="1"/>
</dbReference>
<dbReference type="PANTHER" id="PTHR11557">
    <property type="entry name" value="PORPHOBILINOGEN DEAMINASE"/>
    <property type="match status" value="1"/>
</dbReference>
<dbReference type="InterPro" id="IPR036803">
    <property type="entry name" value="Porphobilinogen_deaminase_C_sf"/>
</dbReference>
<evidence type="ECO:0000256" key="3">
    <source>
        <dbReference type="ARBA" id="ARBA00005638"/>
    </source>
</evidence>
<keyword evidence="6 8" id="KW-0627">Porphyrin biosynthesis</keyword>
<dbReference type="Pfam" id="PF01379">
    <property type="entry name" value="Porphobil_deam"/>
    <property type="match status" value="1"/>
</dbReference>
<comment type="subunit">
    <text evidence="4 8">Monomer.</text>
</comment>
<dbReference type="UniPathway" id="UPA00251">
    <property type="reaction ID" value="UER00319"/>
</dbReference>
<feature type="domain" description="Porphobilinogen deaminase N-terminal" evidence="9">
    <location>
        <begin position="5"/>
        <end position="212"/>
    </location>
</feature>
<dbReference type="InterPro" id="IPR022417">
    <property type="entry name" value="Porphobilin_deaminase_N"/>
</dbReference>
<evidence type="ECO:0000256" key="1">
    <source>
        <dbReference type="ARBA" id="ARBA00002869"/>
    </source>
</evidence>
<evidence type="ECO:0000259" key="10">
    <source>
        <dbReference type="Pfam" id="PF03900"/>
    </source>
</evidence>
<dbReference type="InterPro" id="IPR022419">
    <property type="entry name" value="Porphobilin_deaminase_cofac_BS"/>
</dbReference>
<evidence type="ECO:0000259" key="9">
    <source>
        <dbReference type="Pfam" id="PF01379"/>
    </source>
</evidence>
<proteinExistence type="inferred from homology"/>
<evidence type="ECO:0000256" key="6">
    <source>
        <dbReference type="ARBA" id="ARBA00023244"/>
    </source>
</evidence>
<protein>
    <recommendedName>
        <fullName evidence="8">Porphobilinogen deaminase</fullName>
        <shortName evidence="8">PBG</shortName>
        <ecNumber evidence="8">2.5.1.61</ecNumber>
    </recommendedName>
    <alternativeName>
        <fullName evidence="8">Hydroxymethylbilane synthase</fullName>
        <shortName evidence="8">HMBS</shortName>
    </alternativeName>
    <alternativeName>
        <fullName evidence="8">Pre-uroporphyrinogen synthase</fullName>
    </alternativeName>
</protein>
<dbReference type="GO" id="GO:0006782">
    <property type="term" value="P:protoporphyrinogen IX biosynthetic process"/>
    <property type="evidence" value="ECO:0007669"/>
    <property type="project" value="UniProtKB-UniRule"/>
</dbReference>
<sequence>MKKQLVIGTRGSQLALRQAAMIQEALERAWPGLTVTLEIIKTTGDKILDVPLAQVGGKGLFVKEIEEALMDGRVDLAVHSMKDVPSELPAPLTLAVVPPREDPRDVLIAPKASGLDDLPRGAVVGTSSLRRAAQIRHLRPDLRVETLRGNLDTRLRKVREGLYDAVVLAAAGLRRMGWQDAVTAYMDPDRFVPAIGQGALGIEIRKDDAAVRELTAPLHHEPTWRAVTAERAFLDELQGGCQIPIAGFAVVSQDTVTLTGLVASVDGRTVYRRTQAASLGDEDALGRDLARRLLDAGARAVLDALMP</sequence>
<gene>
    <name evidence="8 11" type="primary">hemC</name>
    <name evidence="11" type="ORF">ENS06_15295</name>
</gene>
<dbReference type="HAMAP" id="MF_00260">
    <property type="entry name" value="Porphobil_deam"/>
    <property type="match status" value="1"/>
</dbReference>
<evidence type="ECO:0000256" key="5">
    <source>
        <dbReference type="ARBA" id="ARBA00022679"/>
    </source>
</evidence>
<evidence type="ECO:0000256" key="8">
    <source>
        <dbReference type="HAMAP-Rule" id="MF_00260"/>
    </source>
</evidence>
<evidence type="ECO:0000256" key="4">
    <source>
        <dbReference type="ARBA" id="ARBA00011245"/>
    </source>
</evidence>
<dbReference type="InterPro" id="IPR000860">
    <property type="entry name" value="HemC"/>
</dbReference>
<dbReference type="SUPFAM" id="SSF54782">
    <property type="entry name" value="Porphobilinogen deaminase (hydroxymethylbilane synthase), C-terminal domain"/>
    <property type="match status" value="1"/>
</dbReference>
<reference evidence="11" key="1">
    <citation type="journal article" date="2020" name="mSystems">
        <title>Genome- and Community-Level Interaction Insights into Carbon Utilization and Element Cycling Functions of Hydrothermarchaeota in Hydrothermal Sediment.</title>
        <authorList>
            <person name="Zhou Z."/>
            <person name="Liu Y."/>
            <person name="Xu W."/>
            <person name="Pan J."/>
            <person name="Luo Z.H."/>
            <person name="Li M."/>
        </authorList>
    </citation>
    <scope>NUCLEOTIDE SEQUENCE [LARGE SCALE GENOMIC DNA]</scope>
    <source>
        <strain evidence="11">SpSt-456</strain>
    </source>
</reference>
<dbReference type="NCBIfam" id="TIGR00212">
    <property type="entry name" value="hemC"/>
    <property type="match status" value="1"/>
</dbReference>
<dbReference type="EMBL" id="DSTK01000041">
    <property type="protein sequence ID" value="HFK98677.1"/>
    <property type="molecule type" value="Genomic_DNA"/>
</dbReference>
<dbReference type="PROSITE" id="PS00533">
    <property type="entry name" value="PORPHOBILINOGEN_DEAM"/>
    <property type="match status" value="1"/>
</dbReference>
<evidence type="ECO:0000256" key="2">
    <source>
        <dbReference type="ARBA" id="ARBA00004735"/>
    </source>
</evidence>
<dbReference type="FunFam" id="3.40.190.10:FF:000004">
    <property type="entry name" value="Porphobilinogen deaminase"/>
    <property type="match status" value="1"/>
</dbReference>
<comment type="similarity">
    <text evidence="3 8">Belongs to the HMBS family.</text>
</comment>
<feature type="modified residue" description="S-(dipyrrolylmethanemethyl)cysteine" evidence="8">
    <location>
        <position position="241"/>
    </location>
</feature>
<dbReference type="GO" id="GO:0004418">
    <property type="term" value="F:hydroxymethylbilane synthase activity"/>
    <property type="evidence" value="ECO:0007669"/>
    <property type="project" value="UniProtKB-UniRule"/>
</dbReference>
<name>A0A832EBS8_9BACT</name>
<evidence type="ECO:0000313" key="11">
    <source>
        <dbReference type="EMBL" id="HFK98677.1"/>
    </source>
</evidence>
<comment type="cofactor">
    <cofactor evidence="8">
        <name>dipyrromethane</name>
        <dbReference type="ChEBI" id="CHEBI:60342"/>
    </cofactor>
    <text evidence="8">Binds 1 dipyrromethane group covalently.</text>
</comment>
<comment type="caution">
    <text evidence="11">The sequence shown here is derived from an EMBL/GenBank/DDBJ whole genome shotgun (WGS) entry which is preliminary data.</text>
</comment>
<dbReference type="SUPFAM" id="SSF53850">
    <property type="entry name" value="Periplasmic binding protein-like II"/>
    <property type="match status" value="1"/>
</dbReference>